<evidence type="ECO:0000256" key="1">
    <source>
        <dbReference type="ARBA" id="ARBA00002606"/>
    </source>
</evidence>
<evidence type="ECO:0000256" key="3">
    <source>
        <dbReference type="ARBA" id="ARBA00012261"/>
    </source>
</evidence>
<dbReference type="Gene3D" id="3.40.50.170">
    <property type="entry name" value="Formyl transferase, N-terminal domain"/>
    <property type="match status" value="1"/>
</dbReference>
<feature type="domain" description="Formyl transferase C-terminal" evidence="10">
    <location>
        <begin position="210"/>
        <end position="306"/>
    </location>
</feature>
<dbReference type="HOGENOM" id="CLU_033347_1_1_9"/>
<dbReference type="InterPro" id="IPR001555">
    <property type="entry name" value="GART_AS"/>
</dbReference>
<evidence type="ECO:0000313" key="12">
    <source>
        <dbReference type="Proteomes" id="UP000003100"/>
    </source>
</evidence>
<proteinExistence type="inferred from homology"/>
<dbReference type="InterPro" id="IPR044135">
    <property type="entry name" value="Met-tRNA-FMT_C"/>
</dbReference>
<comment type="catalytic activity">
    <reaction evidence="7 8">
        <text>L-methionyl-tRNA(fMet) + (6R)-10-formyltetrahydrofolate = N-formyl-L-methionyl-tRNA(fMet) + (6S)-5,6,7,8-tetrahydrofolate + H(+)</text>
        <dbReference type="Rhea" id="RHEA:24380"/>
        <dbReference type="Rhea" id="RHEA-COMP:9952"/>
        <dbReference type="Rhea" id="RHEA-COMP:9953"/>
        <dbReference type="ChEBI" id="CHEBI:15378"/>
        <dbReference type="ChEBI" id="CHEBI:57453"/>
        <dbReference type="ChEBI" id="CHEBI:78530"/>
        <dbReference type="ChEBI" id="CHEBI:78844"/>
        <dbReference type="ChEBI" id="CHEBI:195366"/>
        <dbReference type="EC" id="2.1.2.9"/>
    </reaction>
</comment>
<feature type="binding site" evidence="8">
    <location>
        <begin position="114"/>
        <end position="117"/>
    </location>
    <ligand>
        <name>(6S)-5,6,7,8-tetrahydrofolate</name>
        <dbReference type="ChEBI" id="CHEBI:57453"/>
    </ligand>
</feature>
<evidence type="ECO:0000256" key="8">
    <source>
        <dbReference type="HAMAP-Rule" id="MF_00182"/>
    </source>
</evidence>
<dbReference type="Pfam" id="PF00551">
    <property type="entry name" value="Formyl_trans_N"/>
    <property type="match status" value="1"/>
</dbReference>
<reference evidence="11 12" key="2">
    <citation type="submission" date="2009-02" db="EMBL/GenBank/DDBJ databases">
        <title>Draft genome sequence of Blautia hydrogenotrophica DSM 10507 (Ruminococcus hydrogenotrophicus DSM 10507).</title>
        <authorList>
            <person name="Sudarsanam P."/>
            <person name="Ley R."/>
            <person name="Guruge J."/>
            <person name="Turnbaugh P.J."/>
            <person name="Mahowald M."/>
            <person name="Liep D."/>
            <person name="Gordon J."/>
        </authorList>
    </citation>
    <scope>NUCLEOTIDE SEQUENCE [LARGE SCALE GENOMIC DNA]</scope>
    <source>
        <strain evidence="12">DSM 10507 / JCM 14656 / S5a33</strain>
    </source>
</reference>
<dbReference type="SUPFAM" id="SSF50486">
    <property type="entry name" value="FMT C-terminal domain-like"/>
    <property type="match status" value="1"/>
</dbReference>
<feature type="domain" description="Formyl transferase N-terminal" evidence="9">
    <location>
        <begin position="6"/>
        <end position="185"/>
    </location>
</feature>
<accession>C0CNX3</accession>
<dbReference type="PATRIC" id="fig|476272.21.peg.702"/>
<comment type="similarity">
    <text evidence="2 8">Belongs to the Fmt family.</text>
</comment>
<evidence type="ECO:0000259" key="10">
    <source>
        <dbReference type="Pfam" id="PF02911"/>
    </source>
</evidence>
<dbReference type="Proteomes" id="UP000003100">
    <property type="component" value="Unassembled WGS sequence"/>
</dbReference>
<dbReference type="CDD" id="cd08704">
    <property type="entry name" value="Met_tRNA_FMT_C"/>
    <property type="match status" value="1"/>
</dbReference>
<keyword evidence="12" id="KW-1185">Reference proteome</keyword>
<evidence type="ECO:0000256" key="7">
    <source>
        <dbReference type="ARBA" id="ARBA00048558"/>
    </source>
</evidence>
<dbReference type="InterPro" id="IPR037022">
    <property type="entry name" value="Formyl_trans_C_sf"/>
</dbReference>
<dbReference type="InterPro" id="IPR041711">
    <property type="entry name" value="Met-tRNA-FMT_N"/>
</dbReference>
<evidence type="ECO:0000256" key="2">
    <source>
        <dbReference type="ARBA" id="ARBA00010699"/>
    </source>
</evidence>
<dbReference type="PANTHER" id="PTHR11138:SF5">
    <property type="entry name" value="METHIONYL-TRNA FORMYLTRANSFERASE, MITOCHONDRIAL"/>
    <property type="match status" value="1"/>
</dbReference>
<dbReference type="InterPro" id="IPR005794">
    <property type="entry name" value="Fmt"/>
</dbReference>
<dbReference type="InterPro" id="IPR005793">
    <property type="entry name" value="Formyl_trans_C"/>
</dbReference>
<dbReference type="eggNOG" id="COG0223">
    <property type="taxonomic scope" value="Bacteria"/>
</dbReference>
<dbReference type="Pfam" id="PF02911">
    <property type="entry name" value="Formyl_trans_C"/>
    <property type="match status" value="1"/>
</dbReference>
<dbReference type="PROSITE" id="PS00373">
    <property type="entry name" value="GART"/>
    <property type="match status" value="1"/>
</dbReference>
<keyword evidence="5 8" id="KW-0808">Transferase</keyword>
<dbReference type="PANTHER" id="PTHR11138">
    <property type="entry name" value="METHIONYL-TRNA FORMYLTRANSFERASE"/>
    <property type="match status" value="1"/>
</dbReference>
<organism evidence="11 12">
    <name type="scientific">Blautia hydrogenotrophica (strain DSM 10507 / JCM 14656 / S5a33)</name>
    <name type="common">Ruminococcus hydrogenotrophicus</name>
    <dbReference type="NCBI Taxonomy" id="476272"/>
    <lineage>
        <taxon>Bacteria</taxon>
        <taxon>Bacillati</taxon>
        <taxon>Bacillota</taxon>
        <taxon>Clostridia</taxon>
        <taxon>Lachnospirales</taxon>
        <taxon>Lachnospiraceae</taxon>
        <taxon>Blautia</taxon>
    </lineage>
</organism>
<dbReference type="InterPro" id="IPR002376">
    <property type="entry name" value="Formyl_transf_N"/>
</dbReference>
<comment type="function">
    <text evidence="1 8">Attaches a formyl group to the free amino group of methionyl-tRNA(fMet). The formyl group appears to play a dual role in the initiator identity of N-formylmethionyl-tRNA by promoting its recognition by IF2 and preventing the misappropriation of this tRNA by the elongation apparatus.</text>
</comment>
<reference evidence="11 12" key="1">
    <citation type="submission" date="2009-01" db="EMBL/GenBank/DDBJ databases">
        <authorList>
            <person name="Fulton L."/>
            <person name="Clifton S."/>
            <person name="Fulton B."/>
            <person name="Xu J."/>
            <person name="Minx P."/>
            <person name="Pepin K.H."/>
            <person name="Johnson M."/>
            <person name="Bhonagiri V."/>
            <person name="Nash W.E."/>
            <person name="Mardis E.R."/>
            <person name="Wilson R.K."/>
        </authorList>
    </citation>
    <scope>NUCLEOTIDE SEQUENCE [LARGE SCALE GENOMIC DNA]</scope>
    <source>
        <strain evidence="12">DSM 10507 / JCM 14656 / S5a33</strain>
    </source>
</reference>
<gene>
    <name evidence="8" type="primary">fmt</name>
    <name evidence="11" type="ORF">RUMHYD_02574</name>
</gene>
<dbReference type="EC" id="2.1.2.9" evidence="3 8"/>
<evidence type="ECO:0000256" key="4">
    <source>
        <dbReference type="ARBA" id="ARBA00016014"/>
    </source>
</evidence>
<evidence type="ECO:0000256" key="6">
    <source>
        <dbReference type="ARBA" id="ARBA00022917"/>
    </source>
</evidence>
<keyword evidence="6 8" id="KW-0648">Protein biosynthesis</keyword>
<dbReference type="EMBL" id="ACBZ01000140">
    <property type="protein sequence ID" value="EEG48530.1"/>
    <property type="molecule type" value="Genomic_DNA"/>
</dbReference>
<dbReference type="InterPro" id="IPR011034">
    <property type="entry name" value="Formyl_transferase-like_C_sf"/>
</dbReference>
<evidence type="ECO:0000256" key="5">
    <source>
        <dbReference type="ARBA" id="ARBA00022679"/>
    </source>
</evidence>
<dbReference type="CDD" id="cd08646">
    <property type="entry name" value="FMT_core_Met-tRNA-FMT_N"/>
    <property type="match status" value="1"/>
</dbReference>
<evidence type="ECO:0000313" key="11">
    <source>
        <dbReference type="EMBL" id="EEG48530.1"/>
    </source>
</evidence>
<dbReference type="FunFam" id="3.40.50.12230:FF:000001">
    <property type="entry name" value="Methionyl-tRNA formyltransferase"/>
    <property type="match status" value="1"/>
</dbReference>
<dbReference type="NCBIfam" id="TIGR00460">
    <property type="entry name" value="fmt"/>
    <property type="match status" value="1"/>
</dbReference>
<dbReference type="AlphaFoldDB" id="C0CNX3"/>
<protein>
    <recommendedName>
        <fullName evidence="4 8">Methionyl-tRNA formyltransferase</fullName>
        <ecNumber evidence="3 8">2.1.2.9</ecNumber>
    </recommendedName>
</protein>
<dbReference type="GO" id="GO:0005829">
    <property type="term" value="C:cytosol"/>
    <property type="evidence" value="ECO:0007669"/>
    <property type="project" value="TreeGrafter"/>
</dbReference>
<dbReference type="SUPFAM" id="SSF53328">
    <property type="entry name" value="Formyltransferase"/>
    <property type="match status" value="1"/>
</dbReference>
<dbReference type="GO" id="GO:0004479">
    <property type="term" value="F:methionyl-tRNA formyltransferase activity"/>
    <property type="evidence" value="ECO:0007669"/>
    <property type="project" value="UniProtKB-UniRule"/>
</dbReference>
<dbReference type="HAMAP" id="MF_00182">
    <property type="entry name" value="Formyl_trans"/>
    <property type="match status" value="1"/>
</dbReference>
<dbReference type="InterPro" id="IPR036477">
    <property type="entry name" value="Formyl_transf_N_sf"/>
</dbReference>
<name>C0CNX3_BLAHS</name>
<dbReference type="Gene3D" id="3.10.25.10">
    <property type="entry name" value="Formyl transferase, C-terminal domain"/>
    <property type="match status" value="1"/>
</dbReference>
<sequence>MRKTKMRVIFMGTPDFAVGTLNALVEADHEVLAVVTQPDKPRGRGKNLCCTPVKEEALRHGLAVCQPKKVRDPEFIETLRQLKPEAIVVVAFGQIIPKEILEMAPYGCLNVHASLLPKYRGAAPIQWAVIDGEKESGVTIMRMDEGLDTGDMISRSVVSLDPKETGGSLFDKLSQVGAKLLVETLEQVKNGQAVYERQPEQSPTAYASMIDKKMGNIDWTMPAVKIERLIRGLSPWPSAYTFLEGKTLKIWAARVVQEETTARPGEIFHTDKRGIYVAAGEGVLCLDEVQLEGKRRMAAADFLRGCKIEKGTRLTMNKE</sequence>
<evidence type="ECO:0000259" key="9">
    <source>
        <dbReference type="Pfam" id="PF00551"/>
    </source>
</evidence>